<dbReference type="EMBL" id="FQUM01000005">
    <property type="protein sequence ID" value="SHF45321.1"/>
    <property type="molecule type" value="Genomic_DNA"/>
</dbReference>
<keyword evidence="3" id="KW-1185">Reference proteome</keyword>
<dbReference type="InterPro" id="IPR043781">
    <property type="entry name" value="DUF5723"/>
</dbReference>
<dbReference type="RefSeq" id="WP_073002181.1">
    <property type="nucleotide sequence ID" value="NZ_FQUM01000005.1"/>
</dbReference>
<name>A0A1M5BSI5_9BACT</name>
<dbReference type="Pfam" id="PF18990">
    <property type="entry name" value="DUF5723"/>
    <property type="match status" value="1"/>
</dbReference>
<evidence type="ECO:0000313" key="2">
    <source>
        <dbReference type="EMBL" id="SHF45321.1"/>
    </source>
</evidence>
<proteinExistence type="predicted"/>
<feature type="domain" description="DUF5723" evidence="1">
    <location>
        <begin position="46"/>
        <end position="429"/>
    </location>
</feature>
<protein>
    <recommendedName>
        <fullName evidence="1">DUF5723 domain-containing protein</fullName>
    </recommendedName>
</protein>
<accession>A0A1M5BSI5</accession>
<dbReference type="Proteomes" id="UP000184164">
    <property type="component" value="Unassembled WGS sequence"/>
</dbReference>
<reference evidence="2 3" key="1">
    <citation type="submission" date="2016-11" db="EMBL/GenBank/DDBJ databases">
        <authorList>
            <person name="Jaros S."/>
            <person name="Januszkiewicz K."/>
            <person name="Wedrychowicz H."/>
        </authorList>
    </citation>
    <scope>NUCLEOTIDE SEQUENCE [LARGE SCALE GENOMIC DNA]</scope>
    <source>
        <strain evidence="2 3">DSM 26910</strain>
    </source>
</reference>
<sequence length="457" mass="50971">MPFRAKFIAIISPFLIFGGLFFGASAQESGSLYYLPGIPQTSKENPAFQSQAGKLVIGIPFLSGVSAQWNSSVPLNSLFSKGFSYSFHRFYDALDETGHFQSSAGAAVFFVSLKRNEYSFNFSVSERAFSEGIFDREIVRLIRDGTEVFFGKEENLGDATFYLTHYREVAAGVSKQLWKGMNIGIRPKVLFGKFYFEGEDLNLSVRTDAAAARLLVQPEGSFTLAGPLIHVRDTLRKSSSFYADFSPGDYFFQPKNMGVALDMGVVFQPNNFSEVSFSLVDIGVVEFEHKTYNARFKRPAIYSPEKTYQSHDPAGNNYLEPREAIIAFADSVAFLTDVEKSDSHNFSSLPFKINLAGKYIFSEKLTAGFSNQFKYYRVQPLNLFSVFATATLDPRFAFFGSLTLLNTQSLLPGFGASYTNNLLQIYFTSNNISGIIQPMAPKQLNLSFGINLLIDIQ</sequence>
<dbReference type="OrthoDB" id="1489601at2"/>
<organism evidence="2 3">
    <name type="scientific">Mariniphaga anaerophila</name>
    <dbReference type="NCBI Taxonomy" id="1484053"/>
    <lineage>
        <taxon>Bacteria</taxon>
        <taxon>Pseudomonadati</taxon>
        <taxon>Bacteroidota</taxon>
        <taxon>Bacteroidia</taxon>
        <taxon>Marinilabiliales</taxon>
        <taxon>Prolixibacteraceae</taxon>
        <taxon>Mariniphaga</taxon>
    </lineage>
</organism>
<evidence type="ECO:0000313" key="3">
    <source>
        <dbReference type="Proteomes" id="UP000184164"/>
    </source>
</evidence>
<dbReference type="AlphaFoldDB" id="A0A1M5BSI5"/>
<evidence type="ECO:0000259" key="1">
    <source>
        <dbReference type="Pfam" id="PF18990"/>
    </source>
</evidence>
<gene>
    <name evidence="2" type="ORF">SAMN05444274_105281</name>
</gene>
<dbReference type="STRING" id="1484053.SAMN05444274_105281"/>